<proteinExistence type="predicted"/>
<evidence type="ECO:0000313" key="1">
    <source>
        <dbReference type="EMBL" id="CAI2378162.1"/>
    </source>
</evidence>
<organism evidence="1 2">
    <name type="scientific">Euplotes crassus</name>
    <dbReference type="NCBI Taxonomy" id="5936"/>
    <lineage>
        <taxon>Eukaryota</taxon>
        <taxon>Sar</taxon>
        <taxon>Alveolata</taxon>
        <taxon>Ciliophora</taxon>
        <taxon>Intramacronucleata</taxon>
        <taxon>Spirotrichea</taxon>
        <taxon>Hypotrichia</taxon>
        <taxon>Euplotida</taxon>
        <taxon>Euplotidae</taxon>
        <taxon>Moneuplotes</taxon>
    </lineage>
</organism>
<comment type="caution">
    <text evidence="1">The sequence shown here is derived from an EMBL/GenBank/DDBJ whole genome shotgun (WGS) entry which is preliminary data.</text>
</comment>
<evidence type="ECO:0000313" key="2">
    <source>
        <dbReference type="Proteomes" id="UP001295684"/>
    </source>
</evidence>
<dbReference type="EMBL" id="CAMPGE010019860">
    <property type="protein sequence ID" value="CAI2378162.1"/>
    <property type="molecule type" value="Genomic_DNA"/>
</dbReference>
<name>A0AAD1XSP7_EUPCR</name>
<dbReference type="AlphaFoldDB" id="A0AAD1XSP7"/>
<gene>
    <name evidence="1" type="ORF">ECRASSUSDP1_LOCUS19557</name>
</gene>
<dbReference type="Proteomes" id="UP001295684">
    <property type="component" value="Unassembled WGS sequence"/>
</dbReference>
<keyword evidence="2" id="KW-1185">Reference proteome</keyword>
<accession>A0AAD1XSP7</accession>
<sequence>MAEIHLASSLLMIKYFKISCLKNISLRTSTIFIDKITNFLIPNLSSHTHLNSNF</sequence>
<protein>
    <submittedName>
        <fullName evidence="1">Uncharacterized protein</fullName>
    </submittedName>
</protein>
<reference evidence="1" key="1">
    <citation type="submission" date="2023-07" db="EMBL/GenBank/DDBJ databases">
        <authorList>
            <consortium name="AG Swart"/>
            <person name="Singh M."/>
            <person name="Singh A."/>
            <person name="Seah K."/>
            <person name="Emmerich C."/>
        </authorList>
    </citation>
    <scope>NUCLEOTIDE SEQUENCE</scope>
    <source>
        <strain evidence="1">DP1</strain>
    </source>
</reference>